<feature type="compositionally biased region" description="Polar residues" evidence="1">
    <location>
        <begin position="82"/>
        <end position="95"/>
    </location>
</feature>
<dbReference type="AlphaFoldDB" id="A0A5C3Q066"/>
<dbReference type="InParanoid" id="A0A5C3Q066"/>
<feature type="compositionally biased region" description="Basic and acidic residues" evidence="1">
    <location>
        <begin position="820"/>
        <end position="834"/>
    </location>
</feature>
<name>A0A5C3Q066_9APHY</name>
<evidence type="ECO:0000313" key="2">
    <source>
        <dbReference type="EMBL" id="TFK93760.1"/>
    </source>
</evidence>
<feature type="region of interest" description="Disordered" evidence="1">
    <location>
        <begin position="171"/>
        <end position="199"/>
    </location>
</feature>
<dbReference type="STRING" id="1314778.A0A5C3Q066"/>
<organism evidence="2 3">
    <name type="scientific">Polyporus arcularius HHB13444</name>
    <dbReference type="NCBI Taxonomy" id="1314778"/>
    <lineage>
        <taxon>Eukaryota</taxon>
        <taxon>Fungi</taxon>
        <taxon>Dikarya</taxon>
        <taxon>Basidiomycota</taxon>
        <taxon>Agaricomycotina</taxon>
        <taxon>Agaricomycetes</taxon>
        <taxon>Polyporales</taxon>
        <taxon>Polyporaceae</taxon>
        <taxon>Polyporus</taxon>
    </lineage>
</organism>
<gene>
    <name evidence="2" type="ORF">K466DRAFT_594157</name>
</gene>
<dbReference type="Proteomes" id="UP000308197">
    <property type="component" value="Unassembled WGS sequence"/>
</dbReference>
<feature type="compositionally biased region" description="Polar residues" evidence="1">
    <location>
        <begin position="284"/>
        <end position="315"/>
    </location>
</feature>
<feature type="region of interest" description="Disordered" evidence="1">
    <location>
        <begin position="625"/>
        <end position="730"/>
    </location>
</feature>
<protein>
    <submittedName>
        <fullName evidence="2">Uncharacterized protein</fullName>
    </submittedName>
</protein>
<feature type="region of interest" description="Disordered" evidence="1">
    <location>
        <begin position="1"/>
        <end position="95"/>
    </location>
</feature>
<feature type="compositionally biased region" description="Polar residues" evidence="1">
    <location>
        <begin position="716"/>
        <end position="730"/>
    </location>
</feature>
<dbReference type="EMBL" id="ML210977">
    <property type="protein sequence ID" value="TFK93760.1"/>
    <property type="molecule type" value="Genomic_DNA"/>
</dbReference>
<sequence>MLSTARQHASKEYAERGVQTDAIAPKTSPAPPSSHSMDAPSQLQDQATRPQEPASSPLSNRSREPTDGSSAYTHDQPDFSFDSGTSADKSMTTTTRTYEMEHISLNRPTALVNKQPTSRVVSLPEATPKFRMKQILARKTVRVVSMPLTTSKRFDTSSDSLDVSGDIFVSEDEERPRVRVRSQATDVPHTPSAPSSPDSIVIIANNSNQLSTDFLRQQTIEESPPDSDDEEWIVWAQSPPRPIPALHGPLSLPYARCPSGAEGTIIEAPDSIPRVIWGLQSNETTGARHSTKSLTAQTSTQKPSAPISSQSTRPLTRTKPDPKPEKPVSNARPGAVMSTAPPPQISQNASMTGQRTGPVPQPSPAPPEFILKHSEPIDLGRLMASAVNSTHPDYYTSQNTGWQTPFYHGMPTPELVHDLSPELQAMLFAQERLKSHGLSPSTQSGSLSASSSSASLLDALKSSRSPIVIEELASQYSSGSPAFATSALDIAQKYRQQQYQQNLLPTPPNSSSPTWSSSFSPYQGGLLSPELLAAAGLSHFNPNVLSSQSVPSRLEGTQQAFRRPFGNTGVDGRNTNFNRLAPAANINPIAPQQLPPRLAAEYTRRRALPELSHHLEPLQAGLAHQLPPSTQDVGGSPTMPRAPPNTPHGTSTSSYGLRRFDAAGQPWTMAPTVPQSSSRDGPANGLPQHMRSIPLSRLAQRRLSTVPEEDYASSADGRTSSGQARTNARGSTGAGLHLFLSPSGRANANAASLGLLGDTFGTRYGMDDMGVSAEKTRAAVPSVKLPGVPGQAPGPVALSEAALVKEASRRQGTSNINNDGGRRGENNRGRDSKRGGRGRKGRGAAPRWHGAERVDGGMVVKS</sequence>
<accession>A0A5C3Q066</accession>
<keyword evidence="3" id="KW-1185">Reference proteome</keyword>
<evidence type="ECO:0000256" key="1">
    <source>
        <dbReference type="SAM" id="MobiDB-lite"/>
    </source>
</evidence>
<feature type="region of interest" description="Disordered" evidence="1">
    <location>
        <begin position="284"/>
        <end position="368"/>
    </location>
</feature>
<feature type="compositionally biased region" description="Polar residues" evidence="1">
    <location>
        <begin position="33"/>
        <end position="60"/>
    </location>
</feature>
<evidence type="ECO:0000313" key="3">
    <source>
        <dbReference type="Proteomes" id="UP000308197"/>
    </source>
</evidence>
<proteinExistence type="predicted"/>
<feature type="region of interest" description="Disordered" evidence="1">
    <location>
        <begin position="804"/>
        <end position="862"/>
    </location>
</feature>
<feature type="compositionally biased region" description="Polar residues" evidence="1">
    <location>
        <begin position="345"/>
        <end position="355"/>
    </location>
</feature>
<reference evidence="2 3" key="1">
    <citation type="journal article" date="2019" name="Nat. Ecol. Evol.">
        <title>Megaphylogeny resolves global patterns of mushroom evolution.</title>
        <authorList>
            <person name="Varga T."/>
            <person name="Krizsan K."/>
            <person name="Foldi C."/>
            <person name="Dima B."/>
            <person name="Sanchez-Garcia M."/>
            <person name="Sanchez-Ramirez S."/>
            <person name="Szollosi G.J."/>
            <person name="Szarkandi J.G."/>
            <person name="Papp V."/>
            <person name="Albert L."/>
            <person name="Andreopoulos W."/>
            <person name="Angelini C."/>
            <person name="Antonin V."/>
            <person name="Barry K.W."/>
            <person name="Bougher N.L."/>
            <person name="Buchanan P."/>
            <person name="Buyck B."/>
            <person name="Bense V."/>
            <person name="Catcheside P."/>
            <person name="Chovatia M."/>
            <person name="Cooper J."/>
            <person name="Damon W."/>
            <person name="Desjardin D."/>
            <person name="Finy P."/>
            <person name="Geml J."/>
            <person name="Haridas S."/>
            <person name="Hughes K."/>
            <person name="Justo A."/>
            <person name="Karasinski D."/>
            <person name="Kautmanova I."/>
            <person name="Kiss B."/>
            <person name="Kocsube S."/>
            <person name="Kotiranta H."/>
            <person name="LaButti K.M."/>
            <person name="Lechner B.E."/>
            <person name="Liimatainen K."/>
            <person name="Lipzen A."/>
            <person name="Lukacs Z."/>
            <person name="Mihaltcheva S."/>
            <person name="Morgado L.N."/>
            <person name="Niskanen T."/>
            <person name="Noordeloos M.E."/>
            <person name="Ohm R.A."/>
            <person name="Ortiz-Santana B."/>
            <person name="Ovrebo C."/>
            <person name="Racz N."/>
            <person name="Riley R."/>
            <person name="Savchenko A."/>
            <person name="Shiryaev A."/>
            <person name="Soop K."/>
            <person name="Spirin V."/>
            <person name="Szebenyi C."/>
            <person name="Tomsovsky M."/>
            <person name="Tulloss R.E."/>
            <person name="Uehling J."/>
            <person name="Grigoriev I.V."/>
            <person name="Vagvolgyi C."/>
            <person name="Papp T."/>
            <person name="Martin F.M."/>
            <person name="Miettinen O."/>
            <person name="Hibbett D.S."/>
            <person name="Nagy L.G."/>
        </authorList>
    </citation>
    <scope>NUCLEOTIDE SEQUENCE [LARGE SCALE GENOMIC DNA]</scope>
    <source>
        <strain evidence="2 3">HHB13444</strain>
    </source>
</reference>